<evidence type="ECO:0000313" key="4">
    <source>
        <dbReference type="Proteomes" id="UP000238217"/>
    </source>
</evidence>
<dbReference type="SUPFAM" id="SSF53448">
    <property type="entry name" value="Nucleotide-diphospho-sugar transferases"/>
    <property type="match status" value="1"/>
</dbReference>
<feature type="region of interest" description="Disordered" evidence="1">
    <location>
        <begin position="965"/>
        <end position="1006"/>
    </location>
</feature>
<keyword evidence="4" id="KW-1185">Reference proteome</keyword>
<dbReference type="RefSeq" id="WP_106121589.1">
    <property type="nucleotide sequence ID" value="NZ_PVTY01000001.1"/>
</dbReference>
<dbReference type="InterPro" id="IPR029044">
    <property type="entry name" value="Nucleotide-diphossugar_trans"/>
</dbReference>
<dbReference type="CDD" id="cd00761">
    <property type="entry name" value="Glyco_tranf_GTA_type"/>
    <property type="match status" value="1"/>
</dbReference>
<organism evidence="3 4">
    <name type="scientific">Nesterenkonia sandarakina</name>
    <dbReference type="NCBI Taxonomy" id="272918"/>
    <lineage>
        <taxon>Bacteria</taxon>
        <taxon>Bacillati</taxon>
        <taxon>Actinomycetota</taxon>
        <taxon>Actinomycetes</taxon>
        <taxon>Micrococcales</taxon>
        <taxon>Micrococcaceae</taxon>
        <taxon>Nesterenkonia</taxon>
    </lineage>
</organism>
<proteinExistence type="predicted"/>
<dbReference type="InterPro" id="IPR001173">
    <property type="entry name" value="Glyco_trans_2-like"/>
</dbReference>
<dbReference type="Pfam" id="PF00535">
    <property type="entry name" value="Glycos_transf_2"/>
    <property type="match status" value="1"/>
</dbReference>
<dbReference type="Gene3D" id="3.90.550.10">
    <property type="entry name" value="Spore Coat Polysaccharide Biosynthesis Protein SpsA, Chain A"/>
    <property type="match status" value="1"/>
</dbReference>
<feature type="region of interest" description="Disordered" evidence="1">
    <location>
        <begin position="298"/>
        <end position="341"/>
    </location>
</feature>
<evidence type="ECO:0000259" key="2">
    <source>
        <dbReference type="Pfam" id="PF00535"/>
    </source>
</evidence>
<dbReference type="EMBL" id="PVTY01000001">
    <property type="protein sequence ID" value="PRZ18870.1"/>
    <property type="molecule type" value="Genomic_DNA"/>
</dbReference>
<evidence type="ECO:0000313" key="3">
    <source>
        <dbReference type="EMBL" id="PRZ18870.1"/>
    </source>
</evidence>
<sequence length="1006" mass="110398">MRWIDLHPSDAASETTTVAERDAATDADVLSAARVAHQTALASAAQAHRAAAKSWSGLAQDSMATSLHQRHASAHLSRADALSETGSPATLAGADQLESPTLAWRKALSAATQLPPAEAGVSRPHLDLRVGLVAGPRLHAGFFGLAEFRDLTSENWETQLENLDLVLIGSEAEDSREFLTETLIPAARAQGLSVALVVTSGPRLGPWSVIAESCTHVFATDPEAATLLRSHCPENTPVEVIPHPVSPMLHSPLGTRPAPTRLIALLGIEQLRPAPHLDEPQFIPPLFDGVLGSGRPTALLPPHLTPGFQATSAPTPRPASDPSPKRRSPLASPPASREPQPYHWAIPADYAPWTLTRAEAALLGTAAESARMQRAMDVGLAVNAVKDSQAVFDPQILQLQACGTMVFSTYNQGVNSYYPQVHIANSAEDVSKTLETMSLDELRRVQGDGIRRIFTDHHGSDVLTRIARTAGCAVEAAQDRVLVVVDDLTDALRADIASQTHPRVETTSWAELAAGTPPTGGFEILVPLDPTRRYSPEYLADHVAAFRYQGASVTTKLDGDAASTDDAAHQRRAGVTDLGLSAWWRPAFAALRSPDALLKTLEAGQGASSSTMPVYALDHLGHRPVGARRDIDREQGTDIAEAREEFRRTVEEQGLELAVVVPIYNNGDHLRHKAFASLRRSSIFEKMHILLINDGSTDASTVETIEELAHAWPNVSAFHHSLGGSGSASRPRNTGLALSFTEFVTYLDPDDEELEDGYWELLERLREAPAADYALGTMAVWTRNYAVHDYHERFQAGVEHRDGLDWPKPEALVALNFRPASIEALVARTAWLQSLGLVQPVGAVGQDTYFFQQMFFHTRAYVPVYRPVYTYYGAVETSIVNVISPNYFRKYLILEQDRAAWLREVGLLEVYLEQRFESFFVSWYLQKFKHVLPHEREEAAGVLRELIAAYGDVRWRDPRGRSFFRSSQGRPDETAGQLQTRWQDRRSQQGRNRPGTIDVKDSEGDD</sequence>
<feature type="domain" description="Glycosyltransferase 2-like" evidence="2">
    <location>
        <begin position="659"/>
        <end position="776"/>
    </location>
</feature>
<reference evidence="3 4" key="1">
    <citation type="submission" date="2018-03" db="EMBL/GenBank/DDBJ databases">
        <title>Comparative analysis of microorganisms from saline springs in Andes Mountain Range, Colombia.</title>
        <authorList>
            <person name="Rubin E."/>
        </authorList>
    </citation>
    <scope>NUCLEOTIDE SEQUENCE [LARGE SCALE GENOMIC DNA]</scope>
    <source>
        <strain evidence="3 4">CG 35</strain>
    </source>
</reference>
<dbReference type="AlphaFoldDB" id="A0A2T0YSY2"/>
<keyword evidence="3" id="KW-0808">Transferase</keyword>
<protein>
    <submittedName>
        <fullName evidence="3">Glycosyltransferase involved in cell wall biosynthesis</fullName>
    </submittedName>
</protein>
<evidence type="ECO:0000256" key="1">
    <source>
        <dbReference type="SAM" id="MobiDB-lite"/>
    </source>
</evidence>
<comment type="caution">
    <text evidence="3">The sequence shown here is derived from an EMBL/GenBank/DDBJ whole genome shotgun (WGS) entry which is preliminary data.</text>
</comment>
<dbReference type="GO" id="GO:0016740">
    <property type="term" value="F:transferase activity"/>
    <property type="evidence" value="ECO:0007669"/>
    <property type="project" value="UniProtKB-KW"/>
</dbReference>
<accession>A0A2T0YSY2</accession>
<name>A0A2T0YSY2_9MICC</name>
<dbReference type="Proteomes" id="UP000238217">
    <property type="component" value="Unassembled WGS sequence"/>
</dbReference>
<dbReference type="OrthoDB" id="3226099at2"/>
<gene>
    <name evidence="3" type="ORF">BCL67_101178</name>
</gene>